<comment type="caution">
    <text evidence="1">The sequence shown here is derived from an EMBL/GenBank/DDBJ whole genome shotgun (WGS) entry which is preliminary data.</text>
</comment>
<dbReference type="Proteomes" id="UP000807769">
    <property type="component" value="Unassembled WGS sequence"/>
</dbReference>
<keyword evidence="2" id="KW-1185">Reference proteome</keyword>
<evidence type="ECO:0000313" key="2">
    <source>
        <dbReference type="Proteomes" id="UP000807769"/>
    </source>
</evidence>
<organism evidence="1 2">
    <name type="scientific">Suillus subaureus</name>
    <dbReference type="NCBI Taxonomy" id="48587"/>
    <lineage>
        <taxon>Eukaryota</taxon>
        <taxon>Fungi</taxon>
        <taxon>Dikarya</taxon>
        <taxon>Basidiomycota</taxon>
        <taxon>Agaricomycotina</taxon>
        <taxon>Agaricomycetes</taxon>
        <taxon>Agaricomycetidae</taxon>
        <taxon>Boletales</taxon>
        <taxon>Suillineae</taxon>
        <taxon>Suillaceae</taxon>
        <taxon>Suillus</taxon>
    </lineage>
</organism>
<proteinExistence type="predicted"/>
<dbReference type="RefSeq" id="XP_041187474.1">
    <property type="nucleotide sequence ID" value="XM_041341087.1"/>
</dbReference>
<protein>
    <submittedName>
        <fullName evidence="1">Uncharacterized protein</fullName>
    </submittedName>
</protein>
<dbReference type="OrthoDB" id="10039566at2759"/>
<sequence length="81" mass="8778">MSGWANAHGPPWSFMFTAKVDGTFIDLSIPGEFHYEPANPNDTMAEAFLTSFLQTRNSLLITIQGDSASTPFASLQPALEA</sequence>
<name>A0A9P7DXK5_9AGAM</name>
<dbReference type="EMBL" id="JABBWG010000050">
    <property type="protein sequence ID" value="KAG1805833.1"/>
    <property type="molecule type" value="Genomic_DNA"/>
</dbReference>
<dbReference type="GeneID" id="64635103"/>
<dbReference type="AlphaFoldDB" id="A0A9P7DXK5"/>
<evidence type="ECO:0000313" key="1">
    <source>
        <dbReference type="EMBL" id="KAG1805833.1"/>
    </source>
</evidence>
<gene>
    <name evidence="1" type="ORF">BJ212DRAFT_1486176</name>
</gene>
<accession>A0A9P7DXK5</accession>
<reference evidence="1" key="1">
    <citation type="journal article" date="2020" name="New Phytol.">
        <title>Comparative genomics reveals dynamic genome evolution in host specialist ectomycorrhizal fungi.</title>
        <authorList>
            <person name="Lofgren L.A."/>
            <person name="Nguyen N.H."/>
            <person name="Vilgalys R."/>
            <person name="Ruytinx J."/>
            <person name="Liao H.L."/>
            <person name="Branco S."/>
            <person name="Kuo A."/>
            <person name="LaButti K."/>
            <person name="Lipzen A."/>
            <person name="Andreopoulos W."/>
            <person name="Pangilinan J."/>
            <person name="Riley R."/>
            <person name="Hundley H."/>
            <person name="Na H."/>
            <person name="Barry K."/>
            <person name="Grigoriev I.V."/>
            <person name="Stajich J.E."/>
            <person name="Kennedy P.G."/>
        </authorList>
    </citation>
    <scope>NUCLEOTIDE SEQUENCE</scope>
    <source>
        <strain evidence="1">MN1</strain>
    </source>
</reference>